<reference evidence="2 3" key="1">
    <citation type="submission" date="2019-09" db="EMBL/GenBank/DDBJ databases">
        <title>Draft Whole-Genome sequence of Blastochloris sulfoviridis DSM 729.</title>
        <authorList>
            <person name="Meyer T.E."/>
            <person name="Kyndt J.A."/>
        </authorList>
    </citation>
    <scope>NUCLEOTIDE SEQUENCE [LARGE SCALE GENOMIC DNA]</scope>
    <source>
        <strain evidence="2 3">DSM 729</strain>
    </source>
</reference>
<dbReference type="RefSeq" id="WP_150098758.1">
    <property type="nucleotide sequence ID" value="NZ_VWPL01000045.1"/>
</dbReference>
<organism evidence="2 3">
    <name type="scientific">Blastochloris sulfoviridis</name>
    <dbReference type="NCBI Taxonomy" id="50712"/>
    <lineage>
        <taxon>Bacteria</taxon>
        <taxon>Pseudomonadati</taxon>
        <taxon>Pseudomonadota</taxon>
        <taxon>Alphaproteobacteria</taxon>
        <taxon>Hyphomicrobiales</taxon>
        <taxon>Blastochloridaceae</taxon>
        <taxon>Blastochloris</taxon>
    </lineage>
</organism>
<keyword evidence="3" id="KW-1185">Reference proteome</keyword>
<dbReference type="GO" id="GO:0009882">
    <property type="term" value="F:blue light photoreceptor activity"/>
    <property type="evidence" value="ECO:0007669"/>
    <property type="project" value="InterPro"/>
</dbReference>
<accession>A0A5M6HK79</accession>
<dbReference type="OrthoDB" id="196105at2"/>
<dbReference type="AlphaFoldDB" id="A0A5M6HK79"/>
<dbReference type="Gene3D" id="3.30.70.100">
    <property type="match status" value="1"/>
</dbReference>
<dbReference type="InterPro" id="IPR036046">
    <property type="entry name" value="Acylphosphatase-like_dom_sf"/>
</dbReference>
<comment type="caution">
    <text evidence="2">The sequence shown here is derived from an EMBL/GenBank/DDBJ whole genome shotgun (WGS) entry which is preliminary data.</text>
</comment>
<dbReference type="EMBL" id="VWPL01000045">
    <property type="protein sequence ID" value="KAA5596227.1"/>
    <property type="molecule type" value="Genomic_DNA"/>
</dbReference>
<protein>
    <submittedName>
        <fullName evidence="2">BLUF domain-containing protein</fullName>
    </submittedName>
</protein>
<proteinExistence type="predicted"/>
<name>A0A5M6HK79_9HYPH</name>
<dbReference type="GO" id="GO:0071949">
    <property type="term" value="F:FAD binding"/>
    <property type="evidence" value="ECO:0007669"/>
    <property type="project" value="InterPro"/>
</dbReference>
<dbReference type="Proteomes" id="UP000323886">
    <property type="component" value="Unassembled WGS sequence"/>
</dbReference>
<sequence length="204" mass="23347">MIQIAYISRATEPMSAEKLLALLQQCLKNNVSTGVTGMLLYGNGTFLQALEGEEKAVDELVESIKKDPRHADIQVLRRRQIERRQYSDWSMGFKRISDQELQHIEGLRNFGERDFNFDYLVQNENVVEALMDHYRKPYWDPLVRELDAKDKVIEHLKSVIDNTKSSVEIASLVLESVVDAGRNGKLSEGHIRLCESALNSLRQA</sequence>
<feature type="domain" description="BLUF" evidence="1">
    <location>
        <begin position="1"/>
        <end position="92"/>
    </location>
</feature>
<evidence type="ECO:0000313" key="2">
    <source>
        <dbReference type="EMBL" id="KAA5596227.1"/>
    </source>
</evidence>
<gene>
    <name evidence="2" type="ORF">F1193_15745</name>
</gene>
<dbReference type="InterPro" id="IPR007024">
    <property type="entry name" value="BLUF_domain"/>
</dbReference>
<dbReference type="Pfam" id="PF04940">
    <property type="entry name" value="BLUF"/>
    <property type="match status" value="1"/>
</dbReference>
<dbReference type="SMART" id="SM01034">
    <property type="entry name" value="BLUF"/>
    <property type="match status" value="1"/>
</dbReference>
<dbReference type="SUPFAM" id="SSF54975">
    <property type="entry name" value="Acylphosphatase/BLUF domain-like"/>
    <property type="match status" value="1"/>
</dbReference>
<evidence type="ECO:0000313" key="3">
    <source>
        <dbReference type="Proteomes" id="UP000323886"/>
    </source>
</evidence>
<evidence type="ECO:0000259" key="1">
    <source>
        <dbReference type="PROSITE" id="PS50925"/>
    </source>
</evidence>
<dbReference type="PROSITE" id="PS50925">
    <property type="entry name" value="BLUF"/>
    <property type="match status" value="1"/>
</dbReference>